<gene>
    <name evidence="2" type="ORF">A3D65_03970</name>
</gene>
<evidence type="ECO:0000259" key="1">
    <source>
        <dbReference type="Pfam" id="PF20803"/>
    </source>
</evidence>
<accession>A0A1G2D9B4</accession>
<dbReference type="Pfam" id="PF20803">
    <property type="entry name" value="PaaX_M"/>
    <property type="match status" value="1"/>
</dbReference>
<name>A0A1G2D9B4_9BACT</name>
<sequence length="195" mass="23425">MFSRYTLRMVKHHAKHVGVTQQKILLLLFGGLALGLSGSPKQYFRVAKAVGKEWQSIEHRQLQRSLKMLYESRLIEAIEHRDRTTELVLSTEGKRTALRYNLENLHIKKPAHWDKKWRIVMFDVPERLKKLRQTLHFHLKELEFYQYQKSVFVHPYECSKEIEFILEFYGARKYVRFVEATNLDNELHLKTLFRP</sequence>
<proteinExistence type="predicted"/>
<evidence type="ECO:0000313" key="3">
    <source>
        <dbReference type="Proteomes" id="UP000177996"/>
    </source>
</evidence>
<dbReference type="STRING" id="1798661.A3D65_03970"/>
<comment type="caution">
    <text evidence="2">The sequence shown here is derived from an EMBL/GenBank/DDBJ whole genome shotgun (WGS) entry which is preliminary data.</text>
</comment>
<dbReference type="InterPro" id="IPR048846">
    <property type="entry name" value="PaaX-like_central"/>
</dbReference>
<dbReference type="AlphaFoldDB" id="A0A1G2D9B4"/>
<evidence type="ECO:0000313" key="2">
    <source>
        <dbReference type="EMBL" id="OGZ10224.1"/>
    </source>
</evidence>
<reference evidence="2 3" key="1">
    <citation type="journal article" date="2016" name="Nat. Commun.">
        <title>Thousands of microbial genomes shed light on interconnected biogeochemical processes in an aquifer system.</title>
        <authorList>
            <person name="Anantharaman K."/>
            <person name="Brown C.T."/>
            <person name="Hug L.A."/>
            <person name="Sharon I."/>
            <person name="Castelle C.J."/>
            <person name="Probst A.J."/>
            <person name="Thomas B.C."/>
            <person name="Singh A."/>
            <person name="Wilkins M.J."/>
            <person name="Karaoz U."/>
            <person name="Brodie E.L."/>
            <person name="Williams K.H."/>
            <person name="Hubbard S.S."/>
            <person name="Banfield J.F."/>
        </authorList>
    </citation>
    <scope>NUCLEOTIDE SEQUENCE [LARGE SCALE GENOMIC DNA]</scope>
</reference>
<protein>
    <recommendedName>
        <fullName evidence="1">Transcriptional repressor PaaX-like central Cas2-like domain-containing protein</fullName>
    </recommendedName>
</protein>
<dbReference type="EMBL" id="MHLL01000011">
    <property type="protein sequence ID" value="OGZ10224.1"/>
    <property type="molecule type" value="Genomic_DNA"/>
</dbReference>
<feature type="domain" description="Transcriptional repressor PaaX-like central Cas2-like" evidence="1">
    <location>
        <begin position="111"/>
        <end position="184"/>
    </location>
</feature>
<dbReference type="Proteomes" id="UP000177996">
    <property type="component" value="Unassembled WGS sequence"/>
</dbReference>
<organism evidence="2 3">
    <name type="scientific">Candidatus Lloydbacteria bacterium RIFCSPHIGHO2_02_FULL_50_13</name>
    <dbReference type="NCBI Taxonomy" id="1798661"/>
    <lineage>
        <taxon>Bacteria</taxon>
        <taxon>Candidatus Lloydiibacteriota</taxon>
    </lineage>
</organism>
<dbReference type="Gene3D" id="3.30.70.2650">
    <property type="match status" value="1"/>
</dbReference>